<dbReference type="RefSeq" id="WP_027228545.1">
    <property type="nucleotide sequence ID" value="NZ_CP017601.1"/>
</dbReference>
<evidence type="ECO:0000256" key="2">
    <source>
        <dbReference type="ARBA" id="ARBA00023015"/>
    </source>
</evidence>
<evidence type="ECO:0000256" key="1">
    <source>
        <dbReference type="ARBA" id="ARBA00009437"/>
    </source>
</evidence>
<sequence>MDLRKINLNLLLHLDTLLNELSVSRAAEKSFMSQTAMSHILKQLRDVFDDPLFIRKPHGLQPTQKALDLAPKIKKFLNYSNDIFEEDTFDPGNDNLFLKAASVGTGEYFILPKLCAHLAKHAPKFVLKISSMSEYLSLEYLLMSELDFAIAPGFVETGNNIIRELLFEEEAVCVMHKSHPLAHQELTQDMYLQAEHVDIQFSYMGNENILYKALQGYHQRSIKVIVPNIIGALEVVYHTHFITTIPKILAVAFKDRYQIELHPFPFPKKKFLVNFYYHKRLSNHKPLQWVLDIIKKYCCVNHEA</sequence>
<proteinExistence type="inferred from homology"/>
<keyword evidence="4" id="KW-0804">Transcription</keyword>
<gene>
    <name evidence="5" type="ORF">C3928_10915</name>
</gene>
<dbReference type="InterPro" id="IPR000847">
    <property type="entry name" value="LysR_HTH_N"/>
</dbReference>
<dbReference type="GO" id="GO:0003700">
    <property type="term" value="F:DNA-binding transcription factor activity"/>
    <property type="evidence" value="ECO:0007669"/>
    <property type="project" value="InterPro"/>
</dbReference>
<dbReference type="InterPro" id="IPR050389">
    <property type="entry name" value="LysR-type_TF"/>
</dbReference>
<dbReference type="InterPro" id="IPR036388">
    <property type="entry name" value="WH-like_DNA-bd_sf"/>
</dbReference>
<reference evidence="5 6" key="1">
    <citation type="submission" date="2018-02" db="EMBL/GenBank/DDBJ databases">
        <title>Draft genome sequences of four Legionella pneumophila clinical strains isolated in Ontario.</title>
        <authorList>
            <person name="Fortuna A."/>
            <person name="Ramnarine R."/>
            <person name="Li A."/>
            <person name="Frantz C."/>
            <person name="Mallo G."/>
        </authorList>
    </citation>
    <scope>NUCLEOTIDE SEQUENCE [LARGE SCALE GENOMIC DNA]</scope>
    <source>
        <strain evidence="5 6">LG61</strain>
    </source>
</reference>
<dbReference type="Gene3D" id="1.10.10.10">
    <property type="entry name" value="Winged helix-like DNA-binding domain superfamily/Winged helix DNA-binding domain"/>
    <property type="match status" value="1"/>
</dbReference>
<evidence type="ECO:0000256" key="4">
    <source>
        <dbReference type="ARBA" id="ARBA00023163"/>
    </source>
</evidence>
<comment type="caution">
    <text evidence="5">The sequence shown here is derived from an EMBL/GenBank/DDBJ whole genome shotgun (WGS) entry which is preliminary data.</text>
</comment>
<accession>A0A2S6EWP4</accession>
<dbReference type="OrthoDB" id="8557381at2"/>
<dbReference type="PANTHER" id="PTHR30118">
    <property type="entry name" value="HTH-TYPE TRANSCRIPTIONAL REGULATOR LEUO-RELATED"/>
    <property type="match status" value="1"/>
</dbReference>
<dbReference type="SUPFAM" id="SSF53850">
    <property type="entry name" value="Periplasmic binding protein-like II"/>
    <property type="match status" value="1"/>
</dbReference>
<evidence type="ECO:0000313" key="5">
    <source>
        <dbReference type="EMBL" id="PPK29585.1"/>
    </source>
</evidence>
<dbReference type="Gene3D" id="3.40.190.10">
    <property type="entry name" value="Periplasmic binding protein-like II"/>
    <property type="match status" value="2"/>
</dbReference>
<dbReference type="InterPro" id="IPR036390">
    <property type="entry name" value="WH_DNA-bd_sf"/>
</dbReference>
<organism evidence="5 6">
    <name type="scientific">Legionella pneumophila</name>
    <dbReference type="NCBI Taxonomy" id="446"/>
    <lineage>
        <taxon>Bacteria</taxon>
        <taxon>Pseudomonadati</taxon>
        <taxon>Pseudomonadota</taxon>
        <taxon>Gammaproteobacteria</taxon>
        <taxon>Legionellales</taxon>
        <taxon>Legionellaceae</taxon>
        <taxon>Legionella</taxon>
    </lineage>
</organism>
<dbReference type="PROSITE" id="PS50931">
    <property type="entry name" value="HTH_LYSR"/>
    <property type="match status" value="1"/>
</dbReference>
<dbReference type="Pfam" id="PF00126">
    <property type="entry name" value="HTH_1"/>
    <property type="match status" value="1"/>
</dbReference>
<dbReference type="PANTHER" id="PTHR30118:SF15">
    <property type="entry name" value="TRANSCRIPTIONAL REGULATORY PROTEIN"/>
    <property type="match status" value="1"/>
</dbReference>
<dbReference type="AlphaFoldDB" id="A0A2S6EWP4"/>
<evidence type="ECO:0000256" key="3">
    <source>
        <dbReference type="ARBA" id="ARBA00023125"/>
    </source>
</evidence>
<keyword evidence="3" id="KW-0238">DNA-binding</keyword>
<protein>
    <submittedName>
        <fullName evidence="5">LysR family transcriptional regulator</fullName>
    </submittedName>
</protein>
<dbReference type="InterPro" id="IPR005119">
    <property type="entry name" value="LysR_subst-bd"/>
</dbReference>
<evidence type="ECO:0000313" key="6">
    <source>
        <dbReference type="Proteomes" id="UP000239239"/>
    </source>
</evidence>
<comment type="similarity">
    <text evidence="1">Belongs to the LysR transcriptional regulatory family.</text>
</comment>
<dbReference type="EMBL" id="PQWY01000016">
    <property type="protein sequence ID" value="PPK29585.1"/>
    <property type="molecule type" value="Genomic_DNA"/>
</dbReference>
<dbReference type="SUPFAM" id="SSF46785">
    <property type="entry name" value="Winged helix' DNA-binding domain"/>
    <property type="match status" value="1"/>
</dbReference>
<dbReference type="Proteomes" id="UP000239239">
    <property type="component" value="Unassembled WGS sequence"/>
</dbReference>
<dbReference type="GO" id="GO:0003677">
    <property type="term" value="F:DNA binding"/>
    <property type="evidence" value="ECO:0007669"/>
    <property type="project" value="UniProtKB-KW"/>
</dbReference>
<name>A0A2S6EWP4_LEGPN</name>
<keyword evidence="2" id="KW-0805">Transcription regulation</keyword>
<dbReference type="Pfam" id="PF03466">
    <property type="entry name" value="LysR_substrate"/>
    <property type="match status" value="1"/>
</dbReference>